<comment type="similarity">
    <text evidence="1">Belongs to the transglycosylase family. Rpf subfamily.</text>
</comment>
<dbReference type="SUPFAM" id="SSF54106">
    <property type="entry name" value="LysM domain"/>
    <property type="match status" value="1"/>
</dbReference>
<dbReference type="CDD" id="cd00118">
    <property type="entry name" value="LysM"/>
    <property type="match status" value="1"/>
</dbReference>
<keyword evidence="2" id="KW-0378">Hydrolase</keyword>
<reference evidence="6 7" key="1">
    <citation type="submission" date="2019-06" db="EMBL/GenBank/DDBJ databases">
        <title>Sequencing the genomes of 1000 actinobacteria strains.</title>
        <authorList>
            <person name="Klenk H.-P."/>
        </authorList>
    </citation>
    <scope>NUCLEOTIDE SEQUENCE [LARGE SCALE GENOMIC DNA]</scope>
    <source>
        <strain evidence="6 7">DSM 24683</strain>
    </source>
</reference>
<dbReference type="Pfam" id="PF01476">
    <property type="entry name" value="LysM"/>
    <property type="match status" value="1"/>
</dbReference>
<organism evidence="6 7">
    <name type="scientific">Kribbella amoyensis</name>
    <dbReference type="NCBI Taxonomy" id="996641"/>
    <lineage>
        <taxon>Bacteria</taxon>
        <taxon>Bacillati</taxon>
        <taxon>Actinomycetota</taxon>
        <taxon>Actinomycetes</taxon>
        <taxon>Propionibacteriales</taxon>
        <taxon>Kribbellaceae</taxon>
        <taxon>Kribbella</taxon>
    </lineage>
</organism>
<evidence type="ECO:0000313" key="6">
    <source>
        <dbReference type="EMBL" id="TWD79908.1"/>
    </source>
</evidence>
<evidence type="ECO:0000313" key="7">
    <source>
        <dbReference type="Proteomes" id="UP000318380"/>
    </source>
</evidence>
<evidence type="ECO:0000256" key="2">
    <source>
        <dbReference type="ARBA" id="ARBA00022801"/>
    </source>
</evidence>
<dbReference type="SMART" id="SM00257">
    <property type="entry name" value="LysM"/>
    <property type="match status" value="1"/>
</dbReference>
<keyword evidence="7" id="KW-1185">Reference proteome</keyword>
<dbReference type="Proteomes" id="UP000318380">
    <property type="component" value="Unassembled WGS sequence"/>
</dbReference>
<keyword evidence="4" id="KW-0732">Signal</keyword>
<proteinExistence type="inferred from homology"/>
<dbReference type="Gene3D" id="3.10.350.10">
    <property type="entry name" value="LysM domain"/>
    <property type="match status" value="1"/>
</dbReference>
<dbReference type="PROSITE" id="PS51782">
    <property type="entry name" value="LYSM"/>
    <property type="match status" value="1"/>
</dbReference>
<gene>
    <name evidence="6" type="ORF">FB561_0974</name>
</gene>
<dbReference type="Pfam" id="PF06737">
    <property type="entry name" value="Transglycosylas"/>
    <property type="match status" value="1"/>
</dbReference>
<evidence type="ECO:0000256" key="1">
    <source>
        <dbReference type="ARBA" id="ARBA00010830"/>
    </source>
</evidence>
<dbReference type="AlphaFoldDB" id="A0A561BM50"/>
<evidence type="ECO:0000256" key="4">
    <source>
        <dbReference type="SAM" id="SignalP"/>
    </source>
</evidence>
<dbReference type="EMBL" id="VIVK01000001">
    <property type="protein sequence ID" value="TWD79908.1"/>
    <property type="molecule type" value="Genomic_DNA"/>
</dbReference>
<sequence>MSKARHARPRRRSRRIVRTLSIAGLGAGITAVGASAANAADYTVKHGDTLSEIAQAHGTNWHRLAELNNLNNPDLILVGQQLELNGGHKVTARDSERRSTWKSERKVRKTERSSERKRERSTERKSTRTEERQTRKRDRGTRTESNRGSSRANLSGAWAKVAHCESSGNPRAVSPAGYYGLFQFDHQTWRSVGGSGNPASASAGEQLMRAKKLYSQRGASPWPNCGRYLR</sequence>
<dbReference type="InterPro" id="IPR010618">
    <property type="entry name" value="RPF"/>
</dbReference>
<comment type="caution">
    <text evidence="6">The sequence shown here is derived from an EMBL/GenBank/DDBJ whole genome shotgun (WGS) entry which is preliminary data.</text>
</comment>
<dbReference type="InterPro" id="IPR023346">
    <property type="entry name" value="Lysozyme-like_dom_sf"/>
</dbReference>
<name>A0A561BM50_9ACTN</name>
<feature type="region of interest" description="Disordered" evidence="3">
    <location>
        <begin position="88"/>
        <end position="156"/>
    </location>
</feature>
<feature type="compositionally biased region" description="Basic and acidic residues" evidence="3">
    <location>
        <begin position="91"/>
        <end position="133"/>
    </location>
</feature>
<feature type="chain" id="PRO_5022134530" evidence="4">
    <location>
        <begin position="40"/>
        <end position="230"/>
    </location>
</feature>
<dbReference type="RefSeq" id="WP_145803426.1">
    <property type="nucleotide sequence ID" value="NZ_VIVK01000001.1"/>
</dbReference>
<evidence type="ECO:0000259" key="5">
    <source>
        <dbReference type="PROSITE" id="PS51782"/>
    </source>
</evidence>
<dbReference type="InterPro" id="IPR018392">
    <property type="entry name" value="LysM"/>
</dbReference>
<dbReference type="GO" id="GO:0016787">
    <property type="term" value="F:hydrolase activity"/>
    <property type="evidence" value="ECO:0007669"/>
    <property type="project" value="UniProtKB-KW"/>
</dbReference>
<accession>A0A561BM50</accession>
<feature type="domain" description="LysM" evidence="5">
    <location>
        <begin position="40"/>
        <end position="84"/>
    </location>
</feature>
<feature type="signal peptide" evidence="4">
    <location>
        <begin position="1"/>
        <end position="39"/>
    </location>
</feature>
<dbReference type="CDD" id="cd13925">
    <property type="entry name" value="RPF"/>
    <property type="match status" value="1"/>
</dbReference>
<evidence type="ECO:0000256" key="3">
    <source>
        <dbReference type="SAM" id="MobiDB-lite"/>
    </source>
</evidence>
<dbReference type="OrthoDB" id="1404170at2"/>
<dbReference type="InterPro" id="IPR036779">
    <property type="entry name" value="LysM_dom_sf"/>
</dbReference>
<protein>
    <submittedName>
        <fullName evidence="6">LysM domain-containing protein</fullName>
    </submittedName>
</protein>
<dbReference type="SUPFAM" id="SSF53955">
    <property type="entry name" value="Lysozyme-like"/>
    <property type="match status" value="1"/>
</dbReference>
<dbReference type="Gene3D" id="1.10.530.10">
    <property type="match status" value="1"/>
</dbReference>